<dbReference type="CDD" id="cd12830">
    <property type="entry name" value="MtCorA-like"/>
    <property type="match status" value="1"/>
</dbReference>
<reference evidence="9" key="1">
    <citation type="submission" date="2021-09" db="EMBL/GenBank/DDBJ databases">
        <authorList>
            <person name="Wu T."/>
            <person name="Guo S.Z."/>
        </authorList>
    </citation>
    <scope>NUCLEOTIDE SEQUENCE</scope>
    <source>
        <strain evidence="9">RSS-23</strain>
    </source>
</reference>
<dbReference type="PANTHER" id="PTHR46494:SF1">
    <property type="entry name" value="CORA FAMILY METAL ION TRANSPORTER (EUROFUNG)"/>
    <property type="match status" value="1"/>
</dbReference>
<evidence type="ECO:0000256" key="2">
    <source>
        <dbReference type="ARBA" id="ARBA00009765"/>
    </source>
</evidence>
<dbReference type="RefSeq" id="WP_223627091.1">
    <property type="nucleotide sequence ID" value="NZ_JAIQDJ010000001.1"/>
</dbReference>
<comment type="caution">
    <text evidence="9">The sequence shown here is derived from an EMBL/GenBank/DDBJ whole genome shotgun (WGS) entry which is preliminary data.</text>
</comment>
<evidence type="ECO:0000256" key="6">
    <source>
        <dbReference type="ARBA" id="ARBA00022989"/>
    </source>
</evidence>
<gene>
    <name evidence="9" type="ORF">K7B09_04195</name>
</gene>
<evidence type="ECO:0000256" key="5">
    <source>
        <dbReference type="ARBA" id="ARBA00022692"/>
    </source>
</evidence>
<dbReference type="Proteomes" id="UP001430290">
    <property type="component" value="Unassembled WGS sequence"/>
</dbReference>
<dbReference type="InterPro" id="IPR002523">
    <property type="entry name" value="MgTranspt_CorA/ZnTranspt_ZntB"/>
</dbReference>
<protein>
    <submittedName>
        <fullName evidence="9">Magnesium and cobalt transport protein CorA</fullName>
    </submittedName>
</protein>
<keyword evidence="3" id="KW-0813">Transport</keyword>
<dbReference type="PANTHER" id="PTHR46494">
    <property type="entry name" value="CORA FAMILY METAL ION TRANSPORTER (EUROFUNG)"/>
    <property type="match status" value="1"/>
</dbReference>
<evidence type="ECO:0000256" key="3">
    <source>
        <dbReference type="ARBA" id="ARBA00022448"/>
    </source>
</evidence>
<keyword evidence="7 8" id="KW-0472">Membrane</keyword>
<organism evidence="9 10">
    <name type="scientific">Thermomonas beijingensis</name>
    <dbReference type="NCBI Taxonomy" id="2872701"/>
    <lineage>
        <taxon>Bacteria</taxon>
        <taxon>Pseudomonadati</taxon>
        <taxon>Pseudomonadota</taxon>
        <taxon>Gammaproteobacteria</taxon>
        <taxon>Lysobacterales</taxon>
        <taxon>Lysobacteraceae</taxon>
        <taxon>Thermomonas</taxon>
    </lineage>
</organism>
<dbReference type="SUPFAM" id="SSF144083">
    <property type="entry name" value="Magnesium transport protein CorA, transmembrane region"/>
    <property type="match status" value="1"/>
</dbReference>
<sequence>MPPAHKTPACVVNCAAYDSNGQRQNITLDAISDVLAVDDGSFVWVGLYEPEEYLLDKLQEEFGLHDLAIEDAHNAHQRPKLEAFGSTLFIAAHTAQRVDDHVCFGETHVFAGQRFLITVRHGASLSYTPVRQRLERDPKTLTHGPAAALHAVLDFIVDNYQPIAAAFEQELDALEQDVFAESYKRDTIRRLYQLRKELTRMRMAVTPMQDILAQLMRTPAITIPDVVRPYLRDVHDHAVRVGDTIDTLREMVAAAMNVNLSLVTVAQGEIVKKLAGWAGLLAAPTLITSWYGMNFESMPELHGRYAYPVLIGVVALACTGLYAYLRKIDWL</sequence>
<dbReference type="InterPro" id="IPR045863">
    <property type="entry name" value="CorA_TM1_TM2"/>
</dbReference>
<dbReference type="Gene3D" id="3.30.460.20">
    <property type="entry name" value="CorA soluble domain-like"/>
    <property type="match status" value="1"/>
</dbReference>
<comment type="similarity">
    <text evidence="2">Belongs to the CorA metal ion transporter (MIT) (TC 1.A.35) family.</text>
</comment>
<comment type="subcellular location">
    <subcellularLocation>
        <location evidence="1">Cell membrane</location>
        <topology evidence="1">Multi-pass membrane protein</topology>
    </subcellularLocation>
</comment>
<dbReference type="EMBL" id="JAIQDJ010000001">
    <property type="protein sequence ID" value="MBZ4185524.1"/>
    <property type="molecule type" value="Genomic_DNA"/>
</dbReference>
<evidence type="ECO:0000313" key="10">
    <source>
        <dbReference type="Proteomes" id="UP001430290"/>
    </source>
</evidence>
<evidence type="ECO:0000256" key="7">
    <source>
        <dbReference type="ARBA" id="ARBA00023136"/>
    </source>
</evidence>
<keyword evidence="4" id="KW-1003">Cell membrane</keyword>
<keyword evidence="6 8" id="KW-1133">Transmembrane helix</keyword>
<accession>A0ABS7TCE9</accession>
<dbReference type="SUPFAM" id="SSF143865">
    <property type="entry name" value="CorA soluble domain-like"/>
    <property type="match status" value="1"/>
</dbReference>
<proteinExistence type="inferred from homology"/>
<feature type="transmembrane region" description="Helical" evidence="8">
    <location>
        <begin position="274"/>
        <end position="293"/>
    </location>
</feature>
<evidence type="ECO:0000313" key="9">
    <source>
        <dbReference type="EMBL" id="MBZ4185524.1"/>
    </source>
</evidence>
<evidence type="ECO:0000256" key="1">
    <source>
        <dbReference type="ARBA" id="ARBA00004651"/>
    </source>
</evidence>
<evidence type="ECO:0000256" key="4">
    <source>
        <dbReference type="ARBA" id="ARBA00022475"/>
    </source>
</evidence>
<name>A0ABS7TCE9_9GAMM</name>
<evidence type="ECO:0000256" key="8">
    <source>
        <dbReference type="SAM" id="Phobius"/>
    </source>
</evidence>
<keyword evidence="10" id="KW-1185">Reference proteome</keyword>
<keyword evidence="5 8" id="KW-0812">Transmembrane</keyword>
<dbReference type="InterPro" id="IPR045861">
    <property type="entry name" value="CorA_cytoplasmic_dom"/>
</dbReference>
<feature type="transmembrane region" description="Helical" evidence="8">
    <location>
        <begin position="305"/>
        <end position="325"/>
    </location>
</feature>
<dbReference type="Gene3D" id="1.20.58.340">
    <property type="entry name" value="Magnesium transport protein CorA, transmembrane region"/>
    <property type="match status" value="2"/>
</dbReference>
<dbReference type="Pfam" id="PF01544">
    <property type="entry name" value="CorA"/>
    <property type="match status" value="1"/>
</dbReference>